<dbReference type="EMBL" id="KB707656">
    <property type="protein sequence ID" value="EMR61304.1"/>
    <property type="molecule type" value="Genomic_DNA"/>
</dbReference>
<dbReference type="OrthoDB" id="310217at2759"/>
<evidence type="ECO:0000313" key="2">
    <source>
        <dbReference type="Proteomes" id="UP000012174"/>
    </source>
</evidence>
<keyword evidence="2" id="KW-1185">Reference proteome</keyword>
<dbReference type="KEGG" id="ela:UCREL1_11749"/>
<organism evidence="1 2">
    <name type="scientific">Eutypa lata (strain UCR-EL1)</name>
    <name type="common">Grapevine dieback disease fungus</name>
    <name type="synonym">Eutypa armeniacae</name>
    <dbReference type="NCBI Taxonomy" id="1287681"/>
    <lineage>
        <taxon>Eukaryota</taxon>
        <taxon>Fungi</taxon>
        <taxon>Dikarya</taxon>
        <taxon>Ascomycota</taxon>
        <taxon>Pezizomycotina</taxon>
        <taxon>Sordariomycetes</taxon>
        <taxon>Xylariomycetidae</taxon>
        <taxon>Xylariales</taxon>
        <taxon>Diatrypaceae</taxon>
        <taxon>Eutypa</taxon>
    </lineage>
</organism>
<protein>
    <submittedName>
        <fullName evidence="1">Uncharacterized protein</fullName>
    </submittedName>
</protein>
<name>M7S5F5_EUTLA</name>
<dbReference type="HOGENOM" id="CLU_1094286_0_0_1"/>
<sequence>MAAADPADTDYVTGIPGSDGWPAVKRMMRRVAIAARARQVAEESPLKEADLAAVAAEAASAGIKAPKANESRPYRRPTGLVAIQAQEDLHQRWLRTFPNGRRVVVTPGAGFLCGLYAVMISMRGQYPGLPQPTAKDLQYLDPADPAQKALQNVIKIVTQAKVGGGEDNFAIDHLTALVGAWAGRNGLAITLCVEINGNDGNPRPIYFNLGSNLPIDATIQLWVHHNNFNHYSGIVGTRPNGADAEDVSRVNLKL</sequence>
<reference evidence="2" key="1">
    <citation type="journal article" date="2013" name="Genome Announc.">
        <title>Draft genome sequence of the grapevine dieback fungus Eutypa lata UCR-EL1.</title>
        <authorList>
            <person name="Blanco-Ulate B."/>
            <person name="Rolshausen P.E."/>
            <person name="Cantu D."/>
        </authorList>
    </citation>
    <scope>NUCLEOTIDE SEQUENCE [LARGE SCALE GENOMIC DNA]</scope>
    <source>
        <strain evidence="2">UCR-EL1</strain>
    </source>
</reference>
<dbReference type="Proteomes" id="UP000012174">
    <property type="component" value="Unassembled WGS sequence"/>
</dbReference>
<evidence type="ECO:0000313" key="1">
    <source>
        <dbReference type="EMBL" id="EMR61304.1"/>
    </source>
</evidence>
<gene>
    <name evidence="1" type="ORF">UCREL1_11749</name>
</gene>
<dbReference type="AlphaFoldDB" id="M7S5F5"/>
<proteinExistence type="predicted"/>
<accession>M7S5F5</accession>